<keyword evidence="11" id="KW-0539">Nucleus</keyword>
<accession>A0A9P7Z0C8</accession>
<dbReference type="InterPro" id="IPR041938">
    <property type="entry name" value="Hist-Lys_N-MTase_N"/>
</dbReference>
<feature type="domain" description="SET" evidence="16">
    <location>
        <begin position="115"/>
        <end position="229"/>
    </location>
</feature>
<comment type="catalytic activity">
    <reaction evidence="14">
        <text>L-lysyl(20)-[histone H4] + 3 S-adenosyl-L-methionine = N(6),N(6),N(6)-trimethyl-L-lysyl(20)-[histone H4] + 3 S-adenosyl-L-homocysteine + 3 H(+)</text>
        <dbReference type="Rhea" id="RHEA:64456"/>
        <dbReference type="Rhea" id="RHEA-COMP:15554"/>
        <dbReference type="Rhea" id="RHEA-COMP:15998"/>
        <dbReference type="ChEBI" id="CHEBI:15378"/>
        <dbReference type="ChEBI" id="CHEBI:29969"/>
        <dbReference type="ChEBI" id="CHEBI:57856"/>
        <dbReference type="ChEBI" id="CHEBI:59789"/>
        <dbReference type="ChEBI" id="CHEBI:61961"/>
        <dbReference type="EC" id="2.1.1.372"/>
    </reaction>
</comment>
<keyword evidence="9" id="KW-0949">S-adenosyl-L-methionine</keyword>
<proteinExistence type="predicted"/>
<feature type="compositionally biased region" description="Basic residues" evidence="15">
    <location>
        <begin position="699"/>
        <end position="708"/>
    </location>
</feature>
<evidence type="ECO:0000256" key="7">
    <source>
        <dbReference type="ARBA" id="ARBA00022603"/>
    </source>
</evidence>
<keyword evidence="10" id="KW-0156">Chromatin regulator</keyword>
<evidence type="ECO:0000256" key="15">
    <source>
        <dbReference type="SAM" id="MobiDB-lite"/>
    </source>
</evidence>
<dbReference type="GO" id="GO:0140943">
    <property type="term" value="F:histone H4K20 trimethyltransferase activity"/>
    <property type="evidence" value="ECO:0007669"/>
    <property type="project" value="UniProtKB-EC"/>
</dbReference>
<feature type="region of interest" description="Disordered" evidence="15">
    <location>
        <begin position="257"/>
        <end position="276"/>
    </location>
</feature>
<dbReference type="EC" id="2.1.1.372" evidence="12"/>
<feature type="region of interest" description="Disordered" evidence="15">
    <location>
        <begin position="415"/>
        <end position="453"/>
    </location>
</feature>
<feature type="region of interest" description="Disordered" evidence="15">
    <location>
        <begin position="281"/>
        <end position="400"/>
    </location>
</feature>
<evidence type="ECO:0000259" key="16">
    <source>
        <dbReference type="PROSITE" id="PS50280"/>
    </source>
</evidence>
<dbReference type="CDD" id="cd10524">
    <property type="entry name" value="SET_Suv4-20-like"/>
    <property type="match status" value="1"/>
</dbReference>
<dbReference type="GO" id="GO:0005694">
    <property type="term" value="C:chromosome"/>
    <property type="evidence" value="ECO:0007669"/>
    <property type="project" value="UniProtKB-SubCell"/>
</dbReference>
<name>A0A9P7Z0C8_9HELO</name>
<evidence type="ECO:0000256" key="11">
    <source>
        <dbReference type="ARBA" id="ARBA00023242"/>
    </source>
</evidence>
<dbReference type="PROSITE" id="PS50280">
    <property type="entry name" value="SET"/>
    <property type="match status" value="1"/>
</dbReference>
<dbReference type="GO" id="GO:0005634">
    <property type="term" value="C:nucleus"/>
    <property type="evidence" value="ECO:0007669"/>
    <property type="project" value="UniProtKB-SubCell"/>
</dbReference>
<evidence type="ECO:0000256" key="14">
    <source>
        <dbReference type="ARBA" id="ARBA00048081"/>
    </source>
</evidence>
<gene>
    <name evidence="17" type="ORF">BJ878DRAFT_543603</name>
</gene>
<dbReference type="PROSITE" id="PS51567">
    <property type="entry name" value="SAM_MT43_SUVAR420_1"/>
    <property type="match status" value="1"/>
</dbReference>
<evidence type="ECO:0000256" key="10">
    <source>
        <dbReference type="ARBA" id="ARBA00022853"/>
    </source>
</evidence>
<evidence type="ECO:0000256" key="13">
    <source>
        <dbReference type="ARBA" id="ARBA00030653"/>
    </source>
</evidence>
<keyword evidence="6" id="KW-0158">Chromosome</keyword>
<evidence type="ECO:0000256" key="2">
    <source>
        <dbReference type="ARBA" id="ARBA00004123"/>
    </source>
</evidence>
<dbReference type="Pfam" id="PF00856">
    <property type="entry name" value="SET"/>
    <property type="match status" value="1"/>
</dbReference>
<dbReference type="PANTHER" id="PTHR12977:SF4">
    <property type="entry name" value="HISTONE-LYSINE N-METHYLTRANSFERASE KMT5B"/>
    <property type="match status" value="1"/>
</dbReference>
<feature type="region of interest" description="Disordered" evidence="15">
    <location>
        <begin position="685"/>
        <end position="708"/>
    </location>
</feature>
<evidence type="ECO:0000313" key="18">
    <source>
        <dbReference type="Proteomes" id="UP000887226"/>
    </source>
</evidence>
<keyword evidence="7" id="KW-0489">Methyltransferase</keyword>
<evidence type="ECO:0000256" key="8">
    <source>
        <dbReference type="ARBA" id="ARBA00022679"/>
    </source>
</evidence>
<evidence type="ECO:0000256" key="1">
    <source>
        <dbReference type="ARBA" id="ARBA00001984"/>
    </source>
</evidence>
<evidence type="ECO:0000256" key="5">
    <source>
        <dbReference type="ARBA" id="ARBA00015413"/>
    </source>
</evidence>
<dbReference type="SMART" id="SM00317">
    <property type="entry name" value="SET"/>
    <property type="match status" value="1"/>
</dbReference>
<comment type="subcellular location">
    <subcellularLocation>
        <location evidence="3">Chromosome</location>
    </subcellularLocation>
    <subcellularLocation>
        <location evidence="2">Nucleus</location>
    </subcellularLocation>
</comment>
<reference evidence="17" key="1">
    <citation type="journal article" date="2021" name="IMA Fungus">
        <title>Genomic characterization of three marine fungi, including Emericellopsis atlantica sp. nov. with signatures of a generalist lifestyle and marine biomass degradation.</title>
        <authorList>
            <person name="Hagestad O.C."/>
            <person name="Hou L."/>
            <person name="Andersen J.H."/>
            <person name="Hansen E.H."/>
            <person name="Altermark B."/>
            <person name="Li C."/>
            <person name="Kuhnert E."/>
            <person name="Cox R.J."/>
            <person name="Crous P.W."/>
            <person name="Spatafora J.W."/>
            <person name="Lail K."/>
            <person name="Amirebrahimi M."/>
            <person name="Lipzen A."/>
            <person name="Pangilinan J."/>
            <person name="Andreopoulos W."/>
            <person name="Hayes R.D."/>
            <person name="Ng V."/>
            <person name="Grigoriev I.V."/>
            <person name="Jackson S.A."/>
            <person name="Sutton T.D.S."/>
            <person name="Dobson A.D.W."/>
            <person name="Rama T."/>
        </authorList>
    </citation>
    <scope>NUCLEOTIDE SEQUENCE</scope>
    <source>
        <strain evidence="17">TRa3180A</strain>
    </source>
</reference>
<dbReference type="InterPro" id="IPR046341">
    <property type="entry name" value="SET_dom_sf"/>
</dbReference>
<feature type="compositionally biased region" description="Low complexity" evidence="15">
    <location>
        <begin position="332"/>
        <end position="342"/>
    </location>
</feature>
<comment type="caution">
    <text evidence="17">The sequence shown here is derived from an EMBL/GenBank/DDBJ whole genome shotgun (WGS) entry which is preliminary data.</text>
</comment>
<dbReference type="EMBL" id="MU254005">
    <property type="protein sequence ID" value="KAG9243114.1"/>
    <property type="molecule type" value="Genomic_DNA"/>
</dbReference>
<dbReference type="Gene3D" id="2.170.270.10">
    <property type="entry name" value="SET domain"/>
    <property type="match status" value="1"/>
</dbReference>
<protein>
    <recommendedName>
        <fullName evidence="5">Histone-lysine N-methyltransferase SET9</fullName>
        <ecNumber evidence="12">2.1.1.372</ecNumber>
    </recommendedName>
    <alternativeName>
        <fullName evidence="4">Histone-lysine N-methyltransferase set9</fullName>
    </alternativeName>
    <alternativeName>
        <fullName evidence="13">SET domain protein 9</fullName>
    </alternativeName>
</protein>
<dbReference type="OrthoDB" id="6627536at2759"/>
<dbReference type="GO" id="GO:0032259">
    <property type="term" value="P:methylation"/>
    <property type="evidence" value="ECO:0007669"/>
    <property type="project" value="UniProtKB-KW"/>
</dbReference>
<keyword evidence="8" id="KW-0808">Transferase</keyword>
<dbReference type="Proteomes" id="UP000887226">
    <property type="component" value="Unassembled WGS sequence"/>
</dbReference>
<keyword evidence="18" id="KW-1185">Reference proteome</keyword>
<evidence type="ECO:0000256" key="9">
    <source>
        <dbReference type="ARBA" id="ARBA00022691"/>
    </source>
</evidence>
<evidence type="ECO:0000313" key="17">
    <source>
        <dbReference type="EMBL" id="KAG9243114.1"/>
    </source>
</evidence>
<dbReference type="AlphaFoldDB" id="A0A9P7Z0C8"/>
<dbReference type="PANTHER" id="PTHR12977">
    <property type="entry name" value="SUPPRESSOR OF VARIEGATION 4-20-RELATED"/>
    <property type="match status" value="1"/>
</dbReference>
<organism evidence="17 18">
    <name type="scientific">Calycina marina</name>
    <dbReference type="NCBI Taxonomy" id="1763456"/>
    <lineage>
        <taxon>Eukaryota</taxon>
        <taxon>Fungi</taxon>
        <taxon>Dikarya</taxon>
        <taxon>Ascomycota</taxon>
        <taxon>Pezizomycotina</taxon>
        <taxon>Leotiomycetes</taxon>
        <taxon>Helotiales</taxon>
        <taxon>Pezizellaceae</taxon>
        <taxon>Calycina</taxon>
    </lineage>
</organism>
<comment type="function">
    <text evidence="1">Histone methyltransferase that trimethylates 'Lys-20' of histone H4 to form H4K20me3.</text>
</comment>
<evidence type="ECO:0000256" key="6">
    <source>
        <dbReference type="ARBA" id="ARBA00022454"/>
    </source>
</evidence>
<feature type="compositionally biased region" description="Low complexity" evidence="15">
    <location>
        <begin position="424"/>
        <end position="441"/>
    </location>
</feature>
<dbReference type="InterPro" id="IPR025783">
    <property type="entry name" value="Set9_fungi"/>
</dbReference>
<feature type="compositionally biased region" description="Basic and acidic residues" evidence="15">
    <location>
        <begin position="348"/>
        <end position="374"/>
    </location>
</feature>
<evidence type="ECO:0000256" key="12">
    <source>
        <dbReference type="ARBA" id="ARBA00024057"/>
    </source>
</evidence>
<evidence type="ECO:0000256" key="3">
    <source>
        <dbReference type="ARBA" id="ARBA00004286"/>
    </source>
</evidence>
<feature type="compositionally biased region" description="Polar residues" evidence="15">
    <location>
        <begin position="314"/>
        <end position="326"/>
    </location>
</feature>
<dbReference type="InterPro" id="IPR001214">
    <property type="entry name" value="SET_dom"/>
</dbReference>
<dbReference type="InterPro" id="IPR039977">
    <property type="entry name" value="Suv4-20/Set9"/>
</dbReference>
<evidence type="ECO:0000256" key="4">
    <source>
        <dbReference type="ARBA" id="ARBA00014232"/>
    </source>
</evidence>
<sequence>MALRFSTTKKERITLEQLSSYDDIITDALVDHVYFWTTIRKNQAAVRPSRGVREDDITKIIQTHIIIAKEPAKAEAELMKLPGLKKYHDSLKSDDQKEYFRKHLRRYMNIYIPDCPVEVSTTNRYTVVREEASITARKFIKKGETIKYLSGHMLNITHEEDEELRQSRRDFSVVVSSRLKNPCLFLGPARFANHDCQPNAKLTTSGSSGMTIVAYRDIEVGEEVTVDYGDDYFGSDNCYCLCQTCEENCKNGWTRLEGKGSEEIPEDSIEDGGRKLRKRRQRFISEDSSRDGSSTPAVEVRPRPNKRSPKSLLRFQNVQAISSGSEIESDTETPPAETGTPPVKRKRTELDRLMDHDPKKRKDTKKRDPVKLEEVDTGELPDIEQSPSFPQPPEVKEEVQNPVNTATFLGLEQPLRSIESLLQPDTPSSSTSTPACESSVSGGDGATATDDTSVDEDTIVVDIDPLPTKQRKTAKMKKRQPLKLSKLPAPLEQAESGASILVGPTTTLSHPAMQDAIMHQDDGDNESLFSELPDNMELDETIMSVVPKGTVTKHPRLSRKRKFESLSIDEDHAPAIRIPGDYRLTTALLAEPASAWINCKICEEPFVQKDAYFTRSSCPRCERHSKLYGYQWPKTDKEGRNDSEERVLDHRLIHRFIEPAEEREIRRLNNRASIDSRIETRYPTEVVQGEIPKPGNSGCRRRRKTTHN</sequence>
<dbReference type="SUPFAM" id="SSF82199">
    <property type="entry name" value="SET domain"/>
    <property type="match status" value="1"/>
</dbReference>
<dbReference type="Gene3D" id="1.10.10.1700">
    <property type="entry name" value="Histone-lysine N-methyltransferase"/>
    <property type="match status" value="1"/>
</dbReference>